<organism evidence="12 13">
    <name type="scientific">Bombus bifarius</name>
    <dbReference type="NCBI Taxonomy" id="103933"/>
    <lineage>
        <taxon>Eukaryota</taxon>
        <taxon>Metazoa</taxon>
        <taxon>Ecdysozoa</taxon>
        <taxon>Arthropoda</taxon>
        <taxon>Hexapoda</taxon>
        <taxon>Insecta</taxon>
        <taxon>Pterygota</taxon>
        <taxon>Neoptera</taxon>
        <taxon>Endopterygota</taxon>
        <taxon>Hymenoptera</taxon>
        <taxon>Apocrita</taxon>
        <taxon>Aculeata</taxon>
        <taxon>Apoidea</taxon>
        <taxon>Anthophila</taxon>
        <taxon>Apidae</taxon>
        <taxon>Bombus</taxon>
        <taxon>Pyrobombus</taxon>
    </lineage>
</organism>
<comment type="similarity">
    <text evidence="9">Belongs to the class-I aminoacyl-tRNA synthetase family.</text>
</comment>
<dbReference type="GO" id="GO:0006431">
    <property type="term" value="P:methionyl-tRNA aminoacylation"/>
    <property type="evidence" value="ECO:0007669"/>
    <property type="project" value="InterPro"/>
</dbReference>
<evidence type="ECO:0000256" key="8">
    <source>
        <dbReference type="ARBA" id="ARBA00030331"/>
    </source>
</evidence>
<keyword evidence="6 9" id="KW-0030">Aminoacyl-tRNA synthetase</keyword>
<dbReference type="KEGG" id="bbif:117209875"/>
<dbReference type="GO" id="GO:0004825">
    <property type="term" value="F:methionine-tRNA ligase activity"/>
    <property type="evidence" value="ECO:0007669"/>
    <property type="project" value="UniProtKB-EC"/>
</dbReference>
<dbReference type="CTD" id="41733"/>
<dbReference type="AlphaFoldDB" id="A0A6P8M3W7"/>
<name>A0A6P8M3W7_9HYME</name>
<evidence type="ECO:0000259" key="11">
    <source>
        <dbReference type="Pfam" id="PF19303"/>
    </source>
</evidence>
<dbReference type="NCBIfam" id="TIGR00398">
    <property type="entry name" value="metG"/>
    <property type="match status" value="1"/>
</dbReference>
<dbReference type="InterPro" id="IPR015413">
    <property type="entry name" value="Methionyl/Leucyl_tRNA_Synth"/>
</dbReference>
<dbReference type="InterPro" id="IPR009080">
    <property type="entry name" value="tRNAsynth_Ia_anticodon-bd"/>
</dbReference>
<protein>
    <recommendedName>
        <fullName evidence="7">Methionine--tRNA ligase, mitochondrial</fullName>
        <ecNumber evidence="1">6.1.1.10</ecNumber>
    </recommendedName>
    <alternativeName>
        <fullName evidence="8">Mitochondrial methionyl-tRNA synthetase</fullName>
    </alternativeName>
</protein>
<dbReference type="RefSeq" id="XP_033308206.1">
    <property type="nucleotide sequence ID" value="XM_033452315.1"/>
</dbReference>
<evidence type="ECO:0000256" key="9">
    <source>
        <dbReference type="RuleBase" id="RU363039"/>
    </source>
</evidence>
<dbReference type="PANTHER" id="PTHR43326">
    <property type="entry name" value="METHIONYL-TRNA SYNTHETASE"/>
    <property type="match status" value="1"/>
</dbReference>
<dbReference type="InterPro" id="IPR014729">
    <property type="entry name" value="Rossmann-like_a/b/a_fold"/>
</dbReference>
<evidence type="ECO:0000256" key="1">
    <source>
        <dbReference type="ARBA" id="ARBA00012838"/>
    </source>
</evidence>
<dbReference type="SUPFAM" id="SSF47323">
    <property type="entry name" value="Anticodon-binding domain of a subclass of class I aminoacyl-tRNA synthetases"/>
    <property type="match status" value="1"/>
</dbReference>
<evidence type="ECO:0000256" key="4">
    <source>
        <dbReference type="ARBA" id="ARBA00022840"/>
    </source>
</evidence>
<keyword evidence="3 9" id="KW-0547">Nucleotide-binding</keyword>
<keyword evidence="2 9" id="KW-0436">Ligase</keyword>
<evidence type="ECO:0000256" key="3">
    <source>
        <dbReference type="ARBA" id="ARBA00022741"/>
    </source>
</evidence>
<evidence type="ECO:0000256" key="7">
    <source>
        <dbReference type="ARBA" id="ARBA00026124"/>
    </source>
</evidence>
<feature type="domain" description="Methionyl-tRNA synthetase anticodon-binding" evidence="11">
    <location>
        <begin position="528"/>
        <end position="644"/>
    </location>
</feature>
<dbReference type="SUPFAM" id="SSF52374">
    <property type="entry name" value="Nucleotidylyl transferase"/>
    <property type="match status" value="1"/>
</dbReference>
<sequence length="645" mass="75004">MAISSQAIRLPILISMKNVFFCTNNCNKRYIMTTCTKLEKVLERLEKNPFFEKYANKIAKFQQTSPDEFLQRVENEEKKIQGRKVTVHLSRSCHIQSLWMFPFVMTRTQPWNYVKKRNFSDHAMKSIYITTPIFYVNAGPHIGHLYTAVLADTIARFNAMLGHSVFLCTGTDEHGMKVQKAASNVTLPIPEYCTRVSRQFQEMCDVFDVEYSKFIRTTEERHQEAVLDFWNRLEKNGYIYQGKYSGWYNVSEEAFVPDKDVVKKNSANINEAYTESGDVLEWMEEECYKFRLSSFKNELKRWLKNANVIEPEIYHTSLIPWIDNLQDLSISRPIKRVSWAIPTPSDESHTVYVWLDALVNYLTSVGYPDDSFRKFWPPTVQVIGKDILKFHGIYWPAFLMAAGLELPKKLICHGHWTVKDKKMSKSKENVISPFEAMHNFTQDGLRYFLLRHAVLHTDANYNNLKIQNVLNSELADTLGNLFNRCFGKSINPDGIIYNSAEYINILKSEIARKNVVALEELSEKAKEYYEKYNLYCTVDIVMNMLHIANQMFQHHRPWELSKAKDLDSVKQLEAVISLALENLRVAALVLYPIIPKSASNLLDVLQVSKSNRTWEDTKPIHLTNASNETRHVLTQNILFFKKIKN</sequence>
<dbReference type="InterPro" id="IPR041872">
    <property type="entry name" value="Anticodon_Met"/>
</dbReference>
<keyword evidence="4 9" id="KW-0067">ATP-binding</keyword>
<dbReference type="Gene3D" id="2.170.220.10">
    <property type="match status" value="1"/>
</dbReference>
<evidence type="ECO:0000259" key="10">
    <source>
        <dbReference type="Pfam" id="PF09334"/>
    </source>
</evidence>
<dbReference type="PANTHER" id="PTHR43326:SF1">
    <property type="entry name" value="METHIONINE--TRNA LIGASE, MITOCHONDRIAL"/>
    <property type="match status" value="1"/>
</dbReference>
<dbReference type="Gene3D" id="1.10.730.10">
    <property type="entry name" value="Isoleucyl-tRNA Synthetase, Domain 1"/>
    <property type="match status" value="1"/>
</dbReference>
<dbReference type="Pfam" id="PF19303">
    <property type="entry name" value="Anticodon_3"/>
    <property type="match status" value="1"/>
</dbReference>
<accession>A0A6P8M3W7</accession>
<dbReference type="GeneID" id="117209875"/>
<feature type="domain" description="Methionyl/Leucyl tRNA synthetase" evidence="10">
    <location>
        <begin position="127"/>
        <end position="485"/>
    </location>
</feature>
<dbReference type="EC" id="6.1.1.10" evidence="1"/>
<dbReference type="PRINTS" id="PR01041">
    <property type="entry name" value="TRNASYNTHMET"/>
</dbReference>
<keyword evidence="12" id="KW-1185">Reference proteome</keyword>
<evidence type="ECO:0000256" key="5">
    <source>
        <dbReference type="ARBA" id="ARBA00022917"/>
    </source>
</evidence>
<dbReference type="InterPro" id="IPR014758">
    <property type="entry name" value="Met-tRNA_synth"/>
</dbReference>
<evidence type="ECO:0000256" key="2">
    <source>
        <dbReference type="ARBA" id="ARBA00022598"/>
    </source>
</evidence>
<dbReference type="InterPro" id="IPR023457">
    <property type="entry name" value="Met-tRNA_synth_2"/>
</dbReference>
<evidence type="ECO:0000256" key="6">
    <source>
        <dbReference type="ARBA" id="ARBA00023146"/>
    </source>
</evidence>
<dbReference type="Gene3D" id="3.40.50.620">
    <property type="entry name" value="HUPs"/>
    <property type="match status" value="1"/>
</dbReference>
<keyword evidence="5 9" id="KW-0648">Protein biosynthesis</keyword>
<evidence type="ECO:0000313" key="12">
    <source>
        <dbReference type="Proteomes" id="UP000515164"/>
    </source>
</evidence>
<reference evidence="13" key="1">
    <citation type="submission" date="2025-08" db="UniProtKB">
        <authorList>
            <consortium name="RefSeq"/>
        </authorList>
    </citation>
    <scope>IDENTIFICATION</scope>
    <source>
        <tissue evidence="13">Muscle</tissue>
    </source>
</reference>
<evidence type="ECO:0000313" key="13">
    <source>
        <dbReference type="RefSeq" id="XP_033308206.1"/>
    </source>
</evidence>
<dbReference type="Pfam" id="PF09334">
    <property type="entry name" value="tRNA-synt_1g"/>
    <property type="match status" value="1"/>
</dbReference>
<dbReference type="CDD" id="cd00814">
    <property type="entry name" value="MetRS_core"/>
    <property type="match status" value="1"/>
</dbReference>
<gene>
    <name evidence="13" type="primary">LOC117209875</name>
</gene>
<proteinExistence type="inferred from homology"/>
<dbReference type="GO" id="GO:0005524">
    <property type="term" value="F:ATP binding"/>
    <property type="evidence" value="ECO:0007669"/>
    <property type="project" value="UniProtKB-KW"/>
</dbReference>
<dbReference type="Proteomes" id="UP000515164">
    <property type="component" value="Unplaced"/>
</dbReference>
<dbReference type="InterPro" id="IPR033911">
    <property type="entry name" value="MetRS_core"/>
</dbReference>